<dbReference type="EMBL" id="JAGGNH010000005">
    <property type="protein sequence ID" value="KAJ0970999.1"/>
    <property type="molecule type" value="Genomic_DNA"/>
</dbReference>
<dbReference type="PANTHER" id="PTHR31374:SF119">
    <property type="entry name" value="SAUR-LIKE AUXIN-RESPONSIVE PROTEIN FAMILY"/>
    <property type="match status" value="1"/>
</dbReference>
<evidence type="ECO:0000313" key="3">
    <source>
        <dbReference type="Proteomes" id="UP001085076"/>
    </source>
</evidence>
<dbReference type="Proteomes" id="UP001085076">
    <property type="component" value="Miscellaneous, Linkage group lg05"/>
</dbReference>
<gene>
    <name evidence="2" type="ORF">J5N97_018958</name>
</gene>
<dbReference type="InterPro" id="IPR003676">
    <property type="entry name" value="SAUR_fam"/>
</dbReference>
<proteinExistence type="inferred from homology"/>
<comment type="caution">
    <text evidence="2">The sequence shown here is derived from an EMBL/GenBank/DDBJ whole genome shotgun (WGS) entry which is preliminary data.</text>
</comment>
<dbReference type="GO" id="GO:0009733">
    <property type="term" value="P:response to auxin"/>
    <property type="evidence" value="ECO:0007669"/>
    <property type="project" value="InterPro"/>
</dbReference>
<protein>
    <submittedName>
        <fullName evidence="2">Uncharacterized protein</fullName>
    </submittedName>
</protein>
<dbReference type="PANTHER" id="PTHR31374">
    <property type="entry name" value="AUXIN-INDUCED PROTEIN-LIKE-RELATED"/>
    <property type="match status" value="1"/>
</dbReference>
<dbReference type="OrthoDB" id="638501at2759"/>
<comment type="similarity">
    <text evidence="1">Belongs to the ARG7 family.</text>
</comment>
<reference evidence="2" key="1">
    <citation type="submission" date="2021-03" db="EMBL/GenBank/DDBJ databases">
        <authorList>
            <person name="Li Z."/>
            <person name="Yang C."/>
        </authorList>
    </citation>
    <scope>NUCLEOTIDE SEQUENCE</scope>
    <source>
        <strain evidence="2">Dzin_1.0</strain>
        <tissue evidence="2">Leaf</tissue>
    </source>
</reference>
<dbReference type="Pfam" id="PF02519">
    <property type="entry name" value="Auxin_inducible"/>
    <property type="match status" value="1"/>
</dbReference>
<evidence type="ECO:0000313" key="2">
    <source>
        <dbReference type="EMBL" id="KAJ0970999.1"/>
    </source>
</evidence>
<dbReference type="AlphaFoldDB" id="A0A9D5HC14"/>
<organism evidence="2 3">
    <name type="scientific">Dioscorea zingiberensis</name>
    <dbReference type="NCBI Taxonomy" id="325984"/>
    <lineage>
        <taxon>Eukaryota</taxon>
        <taxon>Viridiplantae</taxon>
        <taxon>Streptophyta</taxon>
        <taxon>Embryophyta</taxon>
        <taxon>Tracheophyta</taxon>
        <taxon>Spermatophyta</taxon>
        <taxon>Magnoliopsida</taxon>
        <taxon>Liliopsida</taxon>
        <taxon>Dioscoreales</taxon>
        <taxon>Dioscoreaceae</taxon>
        <taxon>Dioscorea</taxon>
    </lineage>
</organism>
<reference evidence="2" key="2">
    <citation type="journal article" date="2022" name="Hortic Res">
        <title>The genome of Dioscorea zingiberensis sheds light on the biosynthesis, origin and evolution of the medicinally important diosgenin saponins.</title>
        <authorList>
            <person name="Li Y."/>
            <person name="Tan C."/>
            <person name="Li Z."/>
            <person name="Guo J."/>
            <person name="Li S."/>
            <person name="Chen X."/>
            <person name="Wang C."/>
            <person name="Dai X."/>
            <person name="Yang H."/>
            <person name="Song W."/>
            <person name="Hou L."/>
            <person name="Xu J."/>
            <person name="Tong Z."/>
            <person name="Xu A."/>
            <person name="Yuan X."/>
            <person name="Wang W."/>
            <person name="Yang Q."/>
            <person name="Chen L."/>
            <person name="Sun Z."/>
            <person name="Wang K."/>
            <person name="Pan B."/>
            <person name="Chen J."/>
            <person name="Bao Y."/>
            <person name="Liu F."/>
            <person name="Qi X."/>
            <person name="Gang D.R."/>
            <person name="Wen J."/>
            <person name="Li J."/>
        </authorList>
    </citation>
    <scope>NUCLEOTIDE SEQUENCE</scope>
    <source>
        <strain evidence="2">Dzin_1.0</strain>
    </source>
</reference>
<sequence length="160" mass="18207">MLRIRTIRYIARLSRAVVSRLLRTLPGAEVPADVPAGHVAVHVQRGEPRRRRFMVRAVQLNHPAFKELLLMAEEEYGFERAGPLTLPCDHSELEDALRRVSSAERPDPDDLQMTSWRHLEISRPLLGAEPRRGLMSRGKFLNLYTRDVPFANHSSSSGFS</sequence>
<accession>A0A9D5HC14</accession>
<name>A0A9D5HC14_9LILI</name>
<keyword evidence="3" id="KW-1185">Reference proteome</keyword>
<evidence type="ECO:0000256" key="1">
    <source>
        <dbReference type="ARBA" id="ARBA00006974"/>
    </source>
</evidence>